<accession>A0A4R3L026</accession>
<dbReference type="AlphaFoldDB" id="A0A4R3L026"/>
<dbReference type="OrthoDB" id="9804207at2"/>
<evidence type="ECO:0000259" key="8">
    <source>
        <dbReference type="Pfam" id="PF00881"/>
    </source>
</evidence>
<evidence type="ECO:0000256" key="7">
    <source>
        <dbReference type="ARBA" id="ARBA00023027"/>
    </source>
</evidence>
<keyword evidence="4" id="KW-0288">FMN</keyword>
<keyword evidence="10" id="KW-1185">Reference proteome</keyword>
<dbReference type="InterPro" id="IPR026021">
    <property type="entry name" value="YdjA-like"/>
</dbReference>
<dbReference type="SUPFAM" id="SSF55469">
    <property type="entry name" value="FMN-dependent nitroreductase-like"/>
    <property type="match status" value="1"/>
</dbReference>
<evidence type="ECO:0000256" key="5">
    <source>
        <dbReference type="ARBA" id="ARBA00022857"/>
    </source>
</evidence>
<gene>
    <name evidence="9" type="ORF">EDD80_101460</name>
</gene>
<keyword evidence="6" id="KW-0560">Oxidoreductase</keyword>
<dbReference type="PANTHER" id="PTHR43821">
    <property type="entry name" value="NAD(P)H NITROREDUCTASE YDJA-RELATED"/>
    <property type="match status" value="1"/>
</dbReference>
<dbReference type="PANTHER" id="PTHR43821:SF1">
    <property type="entry name" value="NAD(P)H NITROREDUCTASE YDJA-RELATED"/>
    <property type="match status" value="1"/>
</dbReference>
<dbReference type="Proteomes" id="UP000295807">
    <property type="component" value="Unassembled WGS sequence"/>
</dbReference>
<dbReference type="InterPro" id="IPR052530">
    <property type="entry name" value="NAD(P)H_nitroreductase"/>
</dbReference>
<evidence type="ECO:0000256" key="6">
    <source>
        <dbReference type="ARBA" id="ARBA00023002"/>
    </source>
</evidence>
<comment type="similarity">
    <text evidence="2">Belongs to the nitroreductase family.</text>
</comment>
<keyword evidence="3" id="KW-0285">Flavoprotein</keyword>
<evidence type="ECO:0000256" key="1">
    <source>
        <dbReference type="ARBA" id="ARBA00001917"/>
    </source>
</evidence>
<dbReference type="RefSeq" id="WP_132127703.1">
    <property type="nucleotide sequence ID" value="NZ_CP042432.1"/>
</dbReference>
<proteinExistence type="inferred from homology"/>
<sequence length="192" mass="21859">MDNFIDAINRVIRTRRSIFPASYTTEDIPKEVIEAIIANANYAPSHKLTQPWQFSVFRKEGLERLADEFGRLYKENAAPGSFLPSKLDAIRNKVLSSSCVIAIILKTHPEKLPEWEELASVACAVQNMWLTATALQVGAYWSTPGTISQLSEFLQLKPDEKCIGLFYMGFHQELPREAQRSPISEKTRWIEE</sequence>
<feature type="domain" description="Nitroreductase" evidence="8">
    <location>
        <begin position="12"/>
        <end position="169"/>
    </location>
</feature>
<evidence type="ECO:0000256" key="3">
    <source>
        <dbReference type="ARBA" id="ARBA00022630"/>
    </source>
</evidence>
<comment type="cofactor">
    <cofactor evidence="1">
        <name>FMN</name>
        <dbReference type="ChEBI" id="CHEBI:58210"/>
    </cofactor>
</comment>
<reference evidence="9 10" key="1">
    <citation type="submission" date="2019-03" db="EMBL/GenBank/DDBJ databases">
        <title>Genomic Encyclopedia of Type Strains, Phase IV (KMG-IV): sequencing the most valuable type-strain genomes for metagenomic binning, comparative biology and taxonomic classification.</title>
        <authorList>
            <person name="Goeker M."/>
        </authorList>
    </citation>
    <scope>NUCLEOTIDE SEQUENCE [LARGE SCALE GENOMIC DNA]</scope>
    <source>
        <strain evidence="9 10">DSM 21100</strain>
    </source>
</reference>
<organism evidence="9 10">
    <name type="scientific">Anseongella ginsenosidimutans</name>
    <dbReference type="NCBI Taxonomy" id="496056"/>
    <lineage>
        <taxon>Bacteria</taxon>
        <taxon>Pseudomonadati</taxon>
        <taxon>Bacteroidota</taxon>
        <taxon>Sphingobacteriia</taxon>
        <taxon>Sphingobacteriales</taxon>
        <taxon>Sphingobacteriaceae</taxon>
        <taxon>Anseongella</taxon>
    </lineage>
</organism>
<dbReference type="InterPro" id="IPR029479">
    <property type="entry name" value="Nitroreductase"/>
</dbReference>
<dbReference type="GO" id="GO:0016491">
    <property type="term" value="F:oxidoreductase activity"/>
    <property type="evidence" value="ECO:0007669"/>
    <property type="project" value="UniProtKB-KW"/>
</dbReference>
<comment type="caution">
    <text evidence="9">The sequence shown here is derived from an EMBL/GenBank/DDBJ whole genome shotgun (WGS) entry which is preliminary data.</text>
</comment>
<keyword evidence="5" id="KW-0521">NADP</keyword>
<evidence type="ECO:0000256" key="4">
    <source>
        <dbReference type="ARBA" id="ARBA00022643"/>
    </source>
</evidence>
<dbReference type="EMBL" id="SMAD01000001">
    <property type="protein sequence ID" value="TCS90260.1"/>
    <property type="molecule type" value="Genomic_DNA"/>
</dbReference>
<keyword evidence="7" id="KW-0520">NAD</keyword>
<protein>
    <submittedName>
        <fullName evidence="9">Nitroreductase</fullName>
    </submittedName>
</protein>
<evidence type="ECO:0000313" key="9">
    <source>
        <dbReference type="EMBL" id="TCS90260.1"/>
    </source>
</evidence>
<dbReference type="CDD" id="cd02135">
    <property type="entry name" value="YdjA-like"/>
    <property type="match status" value="1"/>
</dbReference>
<name>A0A4R3L026_9SPHI</name>
<evidence type="ECO:0000313" key="10">
    <source>
        <dbReference type="Proteomes" id="UP000295807"/>
    </source>
</evidence>
<dbReference type="Pfam" id="PF00881">
    <property type="entry name" value="Nitroreductase"/>
    <property type="match status" value="1"/>
</dbReference>
<evidence type="ECO:0000256" key="2">
    <source>
        <dbReference type="ARBA" id="ARBA00007118"/>
    </source>
</evidence>
<dbReference type="InterPro" id="IPR000415">
    <property type="entry name" value="Nitroreductase-like"/>
</dbReference>
<dbReference type="Gene3D" id="3.40.109.10">
    <property type="entry name" value="NADH Oxidase"/>
    <property type="match status" value="1"/>
</dbReference>